<dbReference type="AlphaFoldDB" id="A0A7J6LP70"/>
<evidence type="ECO:0000313" key="3">
    <source>
        <dbReference type="EMBL" id="KAF4661088.1"/>
    </source>
</evidence>
<dbReference type="GO" id="GO:0015031">
    <property type="term" value="P:protein transport"/>
    <property type="evidence" value="ECO:0007669"/>
    <property type="project" value="InterPro"/>
</dbReference>
<dbReference type="PANTHER" id="PTHR12161:SF5">
    <property type="entry name" value="IST1 HOMOLOG"/>
    <property type="match status" value="1"/>
</dbReference>
<organism evidence="3 4">
    <name type="scientific">Perkinsus chesapeaki</name>
    <name type="common">Clam parasite</name>
    <name type="synonym">Perkinsus andrewsi</name>
    <dbReference type="NCBI Taxonomy" id="330153"/>
    <lineage>
        <taxon>Eukaryota</taxon>
        <taxon>Sar</taxon>
        <taxon>Alveolata</taxon>
        <taxon>Perkinsozoa</taxon>
        <taxon>Perkinsea</taxon>
        <taxon>Perkinsida</taxon>
        <taxon>Perkinsidae</taxon>
        <taxon>Perkinsus</taxon>
    </lineage>
</organism>
<evidence type="ECO:0000256" key="2">
    <source>
        <dbReference type="SAM" id="MobiDB-lite"/>
    </source>
</evidence>
<protein>
    <submittedName>
        <fullName evidence="3">Vacuolar protein sorting-associated protein ist1</fullName>
    </submittedName>
</protein>
<comment type="caution">
    <text evidence="3">The sequence shown here is derived from an EMBL/GenBank/DDBJ whole genome shotgun (WGS) entry which is preliminary data.</text>
</comment>
<comment type="similarity">
    <text evidence="1">Belongs to the IST1 family.</text>
</comment>
<dbReference type="PANTHER" id="PTHR12161">
    <property type="entry name" value="IST1 FAMILY MEMBER"/>
    <property type="match status" value="1"/>
</dbReference>
<dbReference type="InterPro" id="IPR042277">
    <property type="entry name" value="IST1-like"/>
</dbReference>
<feature type="compositionally biased region" description="Polar residues" evidence="2">
    <location>
        <begin position="214"/>
        <end position="232"/>
    </location>
</feature>
<accession>A0A7J6LP70</accession>
<gene>
    <name evidence="3" type="primary">IST1_1</name>
    <name evidence="3" type="ORF">FOL47_006847</name>
</gene>
<reference evidence="3 4" key="1">
    <citation type="submission" date="2020-04" db="EMBL/GenBank/DDBJ databases">
        <title>Perkinsus chesapeaki whole genome sequence.</title>
        <authorList>
            <person name="Bogema D.R."/>
        </authorList>
    </citation>
    <scope>NUCLEOTIDE SEQUENCE [LARGE SCALE GENOMIC DNA]</scope>
    <source>
        <strain evidence="3">ATCC PRA-425</strain>
    </source>
</reference>
<dbReference type="Proteomes" id="UP000591131">
    <property type="component" value="Unassembled WGS sequence"/>
</dbReference>
<name>A0A7J6LP70_PERCH</name>
<dbReference type="EMBL" id="JAAPAO010000391">
    <property type="protein sequence ID" value="KAF4661088.1"/>
    <property type="molecule type" value="Genomic_DNA"/>
</dbReference>
<feature type="compositionally biased region" description="Low complexity" evidence="2">
    <location>
        <begin position="280"/>
        <end position="289"/>
    </location>
</feature>
<evidence type="ECO:0000256" key="1">
    <source>
        <dbReference type="ARBA" id="ARBA00005536"/>
    </source>
</evidence>
<dbReference type="Gene3D" id="1.20.1260.60">
    <property type="entry name" value="Vacuolar protein sorting-associated protein Ist1"/>
    <property type="match status" value="1"/>
</dbReference>
<feature type="compositionally biased region" description="Polar residues" evidence="2">
    <location>
        <begin position="336"/>
        <end position="349"/>
    </location>
</feature>
<dbReference type="OrthoDB" id="29853at2759"/>
<evidence type="ECO:0000313" key="4">
    <source>
        <dbReference type="Proteomes" id="UP000591131"/>
    </source>
</evidence>
<dbReference type="FunFam" id="1.20.1260.60:FF:000002">
    <property type="entry name" value="Vacuolar protein sorting-associated protein IST1"/>
    <property type="match status" value="1"/>
</dbReference>
<feature type="region of interest" description="Disordered" evidence="2">
    <location>
        <begin position="205"/>
        <end position="252"/>
    </location>
</feature>
<dbReference type="Pfam" id="PF03398">
    <property type="entry name" value="Ist1"/>
    <property type="match status" value="1"/>
</dbReference>
<sequence>MSSLKKSVMGIFDRWKASTCKANLQLAGKRCTLQRNKVIKSQRVAEREIAEMLRQGREEKARIKAEQLIANQKLESAYDILETHCELLYTRIQYIDQSKECPPDLICPVATLIYAEKRLTLPEMSNCVRQFELKFGRTWCHQHIENSSQDVAPKLVGLLTISPPSETMVLDALEEIANKFDVEWERPPTIEEKLAQAPGALNVSAFPPFPIPTTPKNGTDHSAQQVSPSVSEPTILPEADSDKDHSGFVANPDEDDIFFEDLQKDESVSKPQQPEERPSPSKAPSEASSQGTARRTSSRPSIPNPSPFAPPLPPSLRKKIPGEDEEDDQLPPARPSVSSQRLSNASRVSTIPGRIDNGKPAEGEDKEDVEFDELLQRFNKLRDT</sequence>
<feature type="compositionally biased region" description="Polar residues" evidence="2">
    <location>
        <begin position="290"/>
        <end position="299"/>
    </location>
</feature>
<feature type="compositionally biased region" description="Pro residues" evidence="2">
    <location>
        <begin position="302"/>
        <end position="314"/>
    </location>
</feature>
<keyword evidence="4" id="KW-1185">Reference proteome</keyword>
<feature type="region of interest" description="Disordered" evidence="2">
    <location>
        <begin position="266"/>
        <end position="370"/>
    </location>
</feature>
<proteinExistence type="inferred from homology"/>
<feature type="compositionally biased region" description="Basic and acidic residues" evidence="2">
    <location>
        <begin position="266"/>
        <end position="279"/>
    </location>
</feature>
<dbReference type="InterPro" id="IPR005061">
    <property type="entry name" value="Ist1"/>
</dbReference>